<dbReference type="Proteomes" id="UP000663760">
    <property type="component" value="Chromosome 13"/>
</dbReference>
<evidence type="ECO:0000313" key="1">
    <source>
        <dbReference type="EMBL" id="CAA7407070.1"/>
    </source>
</evidence>
<organism evidence="1 2">
    <name type="scientific">Spirodela intermedia</name>
    <name type="common">Intermediate duckweed</name>
    <dbReference type="NCBI Taxonomy" id="51605"/>
    <lineage>
        <taxon>Eukaryota</taxon>
        <taxon>Viridiplantae</taxon>
        <taxon>Streptophyta</taxon>
        <taxon>Embryophyta</taxon>
        <taxon>Tracheophyta</taxon>
        <taxon>Spermatophyta</taxon>
        <taxon>Magnoliopsida</taxon>
        <taxon>Liliopsida</taxon>
        <taxon>Araceae</taxon>
        <taxon>Lemnoideae</taxon>
        <taxon>Spirodela</taxon>
    </lineage>
</organism>
<protein>
    <submittedName>
        <fullName evidence="1">Uncharacterized protein</fullName>
    </submittedName>
</protein>
<proteinExistence type="predicted"/>
<sequence length="90" mass="9805">MAKKASEACTSGERGGEMAVLAPSLKLSKTNYRVRSMSMEVYLDSHDLWQAIVGENVSKKKDHLALLAIISAVPKDLLMVLDAKKTATEN</sequence>
<keyword evidence="2" id="KW-1185">Reference proteome</keyword>
<dbReference type="OrthoDB" id="1736387at2759"/>
<name>A0A7I8LB31_SPIIN</name>
<gene>
    <name evidence="1" type="ORF">SI8410_13017748</name>
</gene>
<reference evidence="1" key="1">
    <citation type="submission" date="2020-02" db="EMBL/GenBank/DDBJ databases">
        <authorList>
            <person name="Scholz U."/>
            <person name="Mascher M."/>
            <person name="Fiebig A."/>
        </authorList>
    </citation>
    <scope>NUCLEOTIDE SEQUENCE</scope>
</reference>
<accession>A0A7I8LB31</accession>
<evidence type="ECO:0000313" key="2">
    <source>
        <dbReference type="Proteomes" id="UP000663760"/>
    </source>
</evidence>
<dbReference type="AlphaFoldDB" id="A0A7I8LB31"/>
<dbReference type="EMBL" id="LR746276">
    <property type="protein sequence ID" value="CAA7407070.1"/>
    <property type="molecule type" value="Genomic_DNA"/>
</dbReference>